<name>A0A2I8VNA6_9EURY</name>
<evidence type="ECO:0000313" key="3">
    <source>
        <dbReference type="Proteomes" id="UP000236584"/>
    </source>
</evidence>
<feature type="region of interest" description="Disordered" evidence="1">
    <location>
        <begin position="133"/>
        <end position="172"/>
    </location>
</feature>
<gene>
    <name evidence="2" type="ORF">C2R22_18580</name>
</gene>
<protein>
    <submittedName>
        <fullName evidence="2">Uncharacterized protein</fullName>
    </submittedName>
</protein>
<dbReference type="OrthoDB" id="228253at2157"/>
<feature type="compositionally biased region" description="Acidic residues" evidence="1">
    <location>
        <begin position="155"/>
        <end position="172"/>
    </location>
</feature>
<dbReference type="GeneID" id="35594142"/>
<dbReference type="Proteomes" id="UP000236584">
    <property type="component" value="Chromosome"/>
</dbReference>
<evidence type="ECO:0000313" key="2">
    <source>
        <dbReference type="EMBL" id="AUV83401.1"/>
    </source>
</evidence>
<accession>A0A2I8VNA6</accession>
<dbReference type="RefSeq" id="WP_103427090.1">
    <property type="nucleotide sequence ID" value="NZ_CP026309.1"/>
</dbReference>
<sequence length="172" mass="18563">MPNGDGDDVERITRPLGTVIRDVGLAVAEGQQELDRKLRTQYLSAPDDGPVDLETPWYRFAEVEVDLQLHFHTHELVERPPGHVARAVEGKGGVAAATPRYEVAASVATPSDPGFAEHERSGASRIRFRIIPVTPPPLSRAETSGTNEANGANGEGDEDGGDDENGEERETE</sequence>
<dbReference type="AlphaFoldDB" id="A0A2I8VNA6"/>
<dbReference type="KEGG" id="srub:C2R22_18580"/>
<evidence type="ECO:0000256" key="1">
    <source>
        <dbReference type="SAM" id="MobiDB-lite"/>
    </source>
</evidence>
<keyword evidence="3" id="KW-1185">Reference proteome</keyword>
<dbReference type="EMBL" id="CP026309">
    <property type="protein sequence ID" value="AUV83401.1"/>
    <property type="molecule type" value="Genomic_DNA"/>
</dbReference>
<proteinExistence type="predicted"/>
<reference evidence="2 3" key="1">
    <citation type="submission" date="2018-01" db="EMBL/GenBank/DDBJ databases">
        <title>Complete genome sequence of Salinigranum rubrum GX10T, an extremely halophilic archaeon isolated from a marine solar saltern.</title>
        <authorList>
            <person name="Han S."/>
        </authorList>
    </citation>
    <scope>NUCLEOTIDE SEQUENCE [LARGE SCALE GENOMIC DNA]</scope>
    <source>
        <strain evidence="2 3">GX10</strain>
    </source>
</reference>
<organism evidence="2 3">
    <name type="scientific">Salinigranum rubrum</name>
    <dbReference type="NCBI Taxonomy" id="755307"/>
    <lineage>
        <taxon>Archaea</taxon>
        <taxon>Methanobacteriati</taxon>
        <taxon>Methanobacteriota</taxon>
        <taxon>Stenosarchaea group</taxon>
        <taxon>Halobacteria</taxon>
        <taxon>Halobacteriales</taxon>
        <taxon>Haloferacaceae</taxon>
        <taxon>Salinigranum</taxon>
    </lineage>
</organism>